<evidence type="ECO:0000256" key="2">
    <source>
        <dbReference type="SAM" id="Phobius"/>
    </source>
</evidence>
<reference evidence="3 4" key="1">
    <citation type="submission" date="2016-10" db="EMBL/GenBank/DDBJ databases">
        <authorList>
            <person name="de Groot N.N."/>
        </authorList>
    </citation>
    <scope>NUCLEOTIDE SEQUENCE [LARGE SCALE GENOMIC DNA]</scope>
    <source>
        <strain evidence="3 4">DSM 45514</strain>
    </source>
</reference>
<keyword evidence="2" id="KW-0472">Membrane</keyword>
<sequence>MPPVPSGRRYFHFALTLIMLWLLQMVALAGWYVYEQVQEVSRVKAAHEQREETYFEAQKKVADHQAFMNRYGPDVRYREAVQQLEEGRLLWSNGLQVVNQKLPAGTELFRAEVDARRMDGWAVFPSGDEAAAFLESLQSDSRVKSVFLDCLGDCGGDDALLDPDAEGEEVLHFHFTLKPSDDGSTPPPSRDSRPPSEEMMQAKGDTDAME</sequence>
<keyword evidence="2" id="KW-0812">Transmembrane</keyword>
<dbReference type="Proteomes" id="UP000199387">
    <property type="component" value="Unassembled WGS sequence"/>
</dbReference>
<accession>A0A1G6KKZ7</accession>
<evidence type="ECO:0000313" key="3">
    <source>
        <dbReference type="EMBL" id="SDC31772.1"/>
    </source>
</evidence>
<keyword evidence="4" id="KW-1185">Reference proteome</keyword>
<proteinExistence type="predicted"/>
<evidence type="ECO:0000256" key="1">
    <source>
        <dbReference type="SAM" id="MobiDB-lite"/>
    </source>
</evidence>
<protein>
    <recommendedName>
        <fullName evidence="5">Tfp pilus assembly protein PilN</fullName>
    </recommendedName>
</protein>
<feature type="region of interest" description="Disordered" evidence="1">
    <location>
        <begin position="176"/>
        <end position="210"/>
    </location>
</feature>
<gene>
    <name evidence="3" type="ORF">SAMN04488112_10641</name>
</gene>
<organism evidence="3 4">
    <name type="scientific">Melghirimyces thermohalophilus</name>
    <dbReference type="NCBI Taxonomy" id="1236220"/>
    <lineage>
        <taxon>Bacteria</taxon>
        <taxon>Bacillati</taxon>
        <taxon>Bacillota</taxon>
        <taxon>Bacilli</taxon>
        <taxon>Bacillales</taxon>
        <taxon>Thermoactinomycetaceae</taxon>
        <taxon>Melghirimyces</taxon>
    </lineage>
</organism>
<feature type="transmembrane region" description="Helical" evidence="2">
    <location>
        <begin position="12"/>
        <end position="34"/>
    </location>
</feature>
<dbReference type="AlphaFoldDB" id="A0A1G6KKZ7"/>
<dbReference type="EMBL" id="FMZA01000006">
    <property type="protein sequence ID" value="SDC31772.1"/>
    <property type="molecule type" value="Genomic_DNA"/>
</dbReference>
<name>A0A1G6KKZ7_9BACL</name>
<evidence type="ECO:0008006" key="5">
    <source>
        <dbReference type="Google" id="ProtNLM"/>
    </source>
</evidence>
<keyword evidence="2" id="KW-1133">Transmembrane helix</keyword>
<evidence type="ECO:0000313" key="4">
    <source>
        <dbReference type="Proteomes" id="UP000199387"/>
    </source>
</evidence>
<dbReference type="STRING" id="1236220.SAMN04488112_10641"/>